<dbReference type="InterPro" id="IPR036890">
    <property type="entry name" value="HATPase_C_sf"/>
</dbReference>
<gene>
    <name evidence="11" type="ORF">Atai01_14940</name>
</gene>
<sequence length="827" mass="88679">MRSKQVRDRHSDVTEPQRRFRSIGTRLQVATVSIVALLIAMVVLGIAAVGLPSLKLMIIGQGVQQASVPAVPALAALQAERQQALAYLAAPNADLAALQQQEARTSQGLQEMQAAADSALSGAPAEIVDRLNAFVGLLGELPQQRSMIEARSATSAQVFNYYNTVLDAATRLFDAQARVVPDAPITQHAIAAVALFRVADEMSRAGSLAAGALADQSFSGQDYQQFQHLVGAYHTELDTTSQYVRPEVQTQYSSVVRGSAFRQLSTLEDALIARGPDPHKPAVSFPVTADEWSSVTSAVSQQLVDLTIKQANAIATEAADTGASQFWLTASILGALTVAAVAAAIVGIRLARSVSRRLGSLAQGVHRVATDEVPELVDRIHADHDIDIPAQVELLDDRHDEIGGVAVGFRDAVVADLEARKREILLREGTTRVLKELAHRIQIPVLRMLDTLYDAQQKEQNPRALRLLYTIDHEVIRARRTADHMIVLAGDQPRQQRRNPVPLYNILQGAATETSPPEASDAERQLERFKLQNIPTVSVKPLLAHQIAHLLSELMDNAVRYSPPQSVIRVSGMPTAHGVAIEIADAGPGLSEDRLASANALMRNPPEFDVMVREEAISQLGFFVVAHLARALGMKVAFSTSAFQGLSAIVILPEDLLAPVSEEPQDVPAPEAESPAAPATADSSWFRAENAAEDDADLTGNHANVTQLISAVAAPARPALVSTSGGKHSASPPPARVAAPTPEAPAAPNGLPPQLPKRRRGATLNQPDTTAVRVNVDTPSDDHAVETTRTQLSALQRGTERGRRAAEAEQSGSDQWPAWPREDGESR</sequence>
<dbReference type="SMART" id="SM00387">
    <property type="entry name" value="HATPase_c"/>
    <property type="match status" value="1"/>
</dbReference>
<dbReference type="InterPro" id="IPR050428">
    <property type="entry name" value="TCS_sensor_his_kinase"/>
</dbReference>
<feature type="transmembrane region" description="Helical" evidence="9">
    <location>
        <begin position="27"/>
        <end position="51"/>
    </location>
</feature>
<dbReference type="AlphaFoldDB" id="A0A9W6QXV7"/>
<evidence type="ECO:0000256" key="8">
    <source>
        <dbReference type="SAM" id="MobiDB-lite"/>
    </source>
</evidence>
<organism evidence="11 12">
    <name type="scientific">Amycolatopsis taiwanensis</name>
    <dbReference type="NCBI Taxonomy" id="342230"/>
    <lineage>
        <taxon>Bacteria</taxon>
        <taxon>Bacillati</taxon>
        <taxon>Actinomycetota</taxon>
        <taxon>Actinomycetes</taxon>
        <taxon>Pseudonocardiales</taxon>
        <taxon>Pseudonocardiaceae</taxon>
        <taxon>Amycolatopsis</taxon>
    </lineage>
</organism>
<dbReference type="PANTHER" id="PTHR45436">
    <property type="entry name" value="SENSOR HISTIDINE KINASE YKOH"/>
    <property type="match status" value="1"/>
</dbReference>
<feature type="region of interest" description="Disordered" evidence="8">
    <location>
        <begin position="720"/>
        <end position="827"/>
    </location>
</feature>
<dbReference type="EC" id="2.7.13.3" evidence="2"/>
<keyword evidence="6 11" id="KW-0418">Kinase</keyword>
<dbReference type="GO" id="GO:0004673">
    <property type="term" value="F:protein histidine kinase activity"/>
    <property type="evidence" value="ECO:0007669"/>
    <property type="project" value="UniProtKB-EC"/>
</dbReference>
<keyword evidence="5 9" id="KW-0812">Transmembrane</keyword>
<dbReference type="GO" id="GO:0000160">
    <property type="term" value="P:phosphorelay signal transduction system"/>
    <property type="evidence" value="ECO:0007669"/>
    <property type="project" value="TreeGrafter"/>
</dbReference>
<keyword evidence="3" id="KW-0597">Phosphoprotein</keyword>
<dbReference type="EMBL" id="BSTI01000003">
    <property type="protein sequence ID" value="GLY64875.1"/>
    <property type="molecule type" value="Genomic_DNA"/>
</dbReference>
<keyword evidence="7 9" id="KW-1133">Transmembrane helix</keyword>
<dbReference type="Pfam" id="PF02518">
    <property type="entry name" value="HATPase_c"/>
    <property type="match status" value="1"/>
</dbReference>
<feature type="compositionally biased region" description="Pro residues" evidence="8">
    <location>
        <begin position="742"/>
        <end position="755"/>
    </location>
</feature>
<dbReference type="Proteomes" id="UP001165136">
    <property type="component" value="Unassembled WGS sequence"/>
</dbReference>
<dbReference type="GO" id="GO:0005886">
    <property type="term" value="C:plasma membrane"/>
    <property type="evidence" value="ECO:0007669"/>
    <property type="project" value="TreeGrafter"/>
</dbReference>
<evidence type="ECO:0000256" key="4">
    <source>
        <dbReference type="ARBA" id="ARBA00022679"/>
    </source>
</evidence>
<evidence type="ECO:0000256" key="6">
    <source>
        <dbReference type="ARBA" id="ARBA00022777"/>
    </source>
</evidence>
<dbReference type="InterPro" id="IPR003594">
    <property type="entry name" value="HATPase_dom"/>
</dbReference>
<proteinExistence type="predicted"/>
<feature type="compositionally biased region" description="Basic and acidic residues" evidence="8">
    <location>
        <begin position="798"/>
        <end position="807"/>
    </location>
</feature>
<feature type="domain" description="Histidine kinase" evidence="10">
    <location>
        <begin position="436"/>
        <end position="656"/>
    </location>
</feature>
<comment type="caution">
    <text evidence="11">The sequence shown here is derived from an EMBL/GenBank/DDBJ whole genome shotgun (WGS) entry which is preliminary data.</text>
</comment>
<reference evidence="11" key="1">
    <citation type="submission" date="2023-03" db="EMBL/GenBank/DDBJ databases">
        <title>Amycolatopsis taiwanensis NBRC 103393.</title>
        <authorList>
            <person name="Ichikawa N."/>
            <person name="Sato H."/>
            <person name="Tonouchi N."/>
        </authorList>
    </citation>
    <scope>NUCLEOTIDE SEQUENCE</scope>
    <source>
        <strain evidence="11">NBRC 103393</strain>
    </source>
</reference>
<dbReference type="SUPFAM" id="SSF55874">
    <property type="entry name" value="ATPase domain of HSP90 chaperone/DNA topoisomerase II/histidine kinase"/>
    <property type="match status" value="1"/>
</dbReference>
<comment type="catalytic activity">
    <reaction evidence="1">
        <text>ATP + protein L-histidine = ADP + protein N-phospho-L-histidine.</text>
        <dbReference type="EC" id="2.7.13.3"/>
    </reaction>
</comment>
<evidence type="ECO:0000313" key="11">
    <source>
        <dbReference type="EMBL" id="GLY64875.1"/>
    </source>
</evidence>
<keyword evidence="12" id="KW-1185">Reference proteome</keyword>
<feature type="compositionally biased region" description="Polar residues" evidence="8">
    <location>
        <begin position="787"/>
        <end position="796"/>
    </location>
</feature>
<keyword evidence="4" id="KW-0808">Transferase</keyword>
<name>A0A9W6QXV7_9PSEU</name>
<dbReference type="Gene3D" id="3.30.565.10">
    <property type="entry name" value="Histidine kinase-like ATPase, C-terminal domain"/>
    <property type="match status" value="1"/>
</dbReference>
<dbReference type="PANTHER" id="PTHR45436:SF5">
    <property type="entry name" value="SENSOR HISTIDINE KINASE TRCS"/>
    <property type="match status" value="1"/>
</dbReference>
<keyword evidence="9" id="KW-0472">Membrane</keyword>
<dbReference type="InterPro" id="IPR005467">
    <property type="entry name" value="His_kinase_dom"/>
</dbReference>
<evidence type="ECO:0000256" key="7">
    <source>
        <dbReference type="ARBA" id="ARBA00022989"/>
    </source>
</evidence>
<evidence type="ECO:0000259" key="10">
    <source>
        <dbReference type="PROSITE" id="PS50109"/>
    </source>
</evidence>
<evidence type="ECO:0000256" key="5">
    <source>
        <dbReference type="ARBA" id="ARBA00022692"/>
    </source>
</evidence>
<dbReference type="Pfam" id="PF08376">
    <property type="entry name" value="NIT"/>
    <property type="match status" value="1"/>
</dbReference>
<dbReference type="PROSITE" id="PS50109">
    <property type="entry name" value="HIS_KIN"/>
    <property type="match status" value="1"/>
</dbReference>
<evidence type="ECO:0000256" key="3">
    <source>
        <dbReference type="ARBA" id="ARBA00022553"/>
    </source>
</evidence>
<evidence type="ECO:0000313" key="12">
    <source>
        <dbReference type="Proteomes" id="UP001165136"/>
    </source>
</evidence>
<evidence type="ECO:0000256" key="1">
    <source>
        <dbReference type="ARBA" id="ARBA00000085"/>
    </source>
</evidence>
<dbReference type="InterPro" id="IPR013587">
    <property type="entry name" value="Nitrate/nitrite_sensing"/>
</dbReference>
<evidence type="ECO:0000256" key="9">
    <source>
        <dbReference type="SAM" id="Phobius"/>
    </source>
</evidence>
<evidence type="ECO:0000256" key="2">
    <source>
        <dbReference type="ARBA" id="ARBA00012438"/>
    </source>
</evidence>
<dbReference type="Gene3D" id="6.10.340.10">
    <property type="match status" value="1"/>
</dbReference>
<dbReference type="CDD" id="cd00075">
    <property type="entry name" value="HATPase"/>
    <property type="match status" value="1"/>
</dbReference>
<protein>
    <recommendedName>
        <fullName evidence="2">histidine kinase</fullName>
        <ecNumber evidence="2">2.7.13.3</ecNumber>
    </recommendedName>
</protein>
<accession>A0A9W6QXV7</accession>